<evidence type="ECO:0000256" key="1">
    <source>
        <dbReference type="ARBA" id="ARBA00022801"/>
    </source>
</evidence>
<dbReference type="PROSITE" id="PS00591">
    <property type="entry name" value="GH10_1"/>
    <property type="match status" value="1"/>
</dbReference>
<accession>A0ABT5FIQ2</accession>
<comment type="caution">
    <text evidence="8">The sequence shown here is derived from an EMBL/GenBank/DDBJ whole genome shotgun (WGS) entry which is preliminary data.</text>
</comment>
<organism evidence="8 9">
    <name type="scientific">Psychrosphaera algicola</name>
    <dbReference type="NCBI Taxonomy" id="3023714"/>
    <lineage>
        <taxon>Bacteria</taxon>
        <taxon>Pseudomonadati</taxon>
        <taxon>Pseudomonadota</taxon>
        <taxon>Gammaproteobacteria</taxon>
        <taxon>Alteromonadales</taxon>
        <taxon>Pseudoalteromonadaceae</taxon>
        <taxon>Psychrosphaera</taxon>
    </lineage>
</organism>
<dbReference type="PRINTS" id="PR00134">
    <property type="entry name" value="GLHYDRLASE10"/>
</dbReference>
<dbReference type="PROSITE" id="PS51760">
    <property type="entry name" value="GH10_2"/>
    <property type="match status" value="1"/>
</dbReference>
<keyword evidence="4 6" id="KW-0624">Polysaccharide degradation</keyword>
<gene>
    <name evidence="8" type="ORF">PN838_23010</name>
</gene>
<dbReference type="SMART" id="SM00633">
    <property type="entry name" value="Glyco_10"/>
    <property type="match status" value="1"/>
</dbReference>
<evidence type="ECO:0000256" key="4">
    <source>
        <dbReference type="ARBA" id="ARBA00023326"/>
    </source>
</evidence>
<dbReference type="InterPro" id="IPR017853">
    <property type="entry name" value="GH"/>
</dbReference>
<feature type="active site" description="Nucleophile" evidence="5">
    <location>
        <position position="246"/>
    </location>
</feature>
<dbReference type="InterPro" id="IPR001000">
    <property type="entry name" value="GH10_dom"/>
</dbReference>
<dbReference type="EMBL" id="JAQOMS010000002">
    <property type="protein sequence ID" value="MDC2891083.1"/>
    <property type="molecule type" value="Genomic_DNA"/>
</dbReference>
<evidence type="ECO:0000256" key="6">
    <source>
        <dbReference type="RuleBase" id="RU361174"/>
    </source>
</evidence>
<comment type="catalytic activity">
    <reaction evidence="6">
        <text>Endohydrolysis of (1-&gt;4)-beta-D-xylosidic linkages in xylans.</text>
        <dbReference type="EC" id="3.2.1.8"/>
    </reaction>
</comment>
<dbReference type="InterPro" id="IPR044846">
    <property type="entry name" value="GH10"/>
</dbReference>
<feature type="domain" description="GH10" evidence="7">
    <location>
        <begin position="31"/>
        <end position="320"/>
    </location>
</feature>
<keyword evidence="2 6" id="KW-0119">Carbohydrate metabolism</keyword>
<dbReference type="Pfam" id="PF00331">
    <property type="entry name" value="Glyco_hydro_10"/>
    <property type="match status" value="1"/>
</dbReference>
<reference evidence="8 9" key="1">
    <citation type="submission" date="2023-01" db="EMBL/GenBank/DDBJ databases">
        <title>Psychrosphaera sp. nov., isolated from marine algae.</title>
        <authorList>
            <person name="Bayburt H."/>
            <person name="Choi B.J."/>
            <person name="Kim J.M."/>
            <person name="Choi D.G."/>
            <person name="Jeon C.O."/>
        </authorList>
    </citation>
    <scope>NUCLEOTIDE SEQUENCE [LARGE SCALE GENOMIC DNA]</scope>
    <source>
        <strain evidence="8 9">G1-22</strain>
    </source>
</reference>
<keyword evidence="1 6" id="KW-0378">Hydrolase</keyword>
<protein>
    <recommendedName>
        <fullName evidence="6">Beta-xylanase</fullName>
        <ecNumber evidence="6">3.2.1.8</ecNumber>
    </recommendedName>
</protein>
<dbReference type="PANTHER" id="PTHR31490:SF90">
    <property type="entry name" value="ENDO-1,4-BETA-XYLANASE A"/>
    <property type="match status" value="1"/>
</dbReference>
<keyword evidence="9" id="KW-1185">Reference proteome</keyword>
<name>A0ABT5FIQ2_9GAMM</name>
<keyword evidence="3 6" id="KW-0326">Glycosidase</keyword>
<dbReference type="Proteomes" id="UP001528411">
    <property type="component" value="Unassembled WGS sequence"/>
</dbReference>
<evidence type="ECO:0000313" key="8">
    <source>
        <dbReference type="EMBL" id="MDC2891083.1"/>
    </source>
</evidence>
<dbReference type="SUPFAM" id="SSF51445">
    <property type="entry name" value="(Trans)glycosidases"/>
    <property type="match status" value="1"/>
</dbReference>
<evidence type="ECO:0000256" key="5">
    <source>
        <dbReference type="PROSITE-ProRule" id="PRU10061"/>
    </source>
</evidence>
<comment type="similarity">
    <text evidence="6">Belongs to the glycosyl hydrolase 10 (cellulase F) family.</text>
</comment>
<evidence type="ECO:0000256" key="3">
    <source>
        <dbReference type="ARBA" id="ARBA00023295"/>
    </source>
</evidence>
<sequence length="332" mass="37855">MDSVPPLKSLVDFPVGVAVPADPYAHSLLISSERQEVVETHFNSLTAENIMKMMFLQPEPNKFAFTHADALVEYAHQQNMIMHGHALVWHTQSPKWMNDYQGSKDDFKALLKNHISTVAGHFAGKLASWDVVNEAFLDDGTASNPTKYRETIWYNNIGPEYLEMAFRLAREADSEVDLYYNDYDLVKNVSKIDRVVKMLEDFQQRNVPIDGIGFQVHIDTDTPSIKNIKEAFTKVVKRGVKVRVSELDIAVNQSEQYSELTKEVSTLQRQRYAEVVDAYMDVVPEHLRGGITLWGITDGDSWILGLENAQIGLYYLMRSFKINLHLLAWLKG</sequence>
<dbReference type="Gene3D" id="3.20.20.80">
    <property type="entry name" value="Glycosidases"/>
    <property type="match status" value="1"/>
</dbReference>
<evidence type="ECO:0000256" key="2">
    <source>
        <dbReference type="ARBA" id="ARBA00023277"/>
    </source>
</evidence>
<proteinExistence type="inferred from homology"/>
<dbReference type="PANTHER" id="PTHR31490">
    <property type="entry name" value="GLYCOSYL HYDROLASE"/>
    <property type="match status" value="1"/>
</dbReference>
<evidence type="ECO:0000259" key="7">
    <source>
        <dbReference type="PROSITE" id="PS51760"/>
    </source>
</evidence>
<dbReference type="InterPro" id="IPR031158">
    <property type="entry name" value="GH10_AS"/>
</dbReference>
<dbReference type="EC" id="3.2.1.8" evidence="6"/>
<evidence type="ECO:0000313" key="9">
    <source>
        <dbReference type="Proteomes" id="UP001528411"/>
    </source>
</evidence>